<keyword evidence="2" id="KW-1133">Transmembrane helix</keyword>
<keyword evidence="4" id="KW-1185">Reference proteome</keyword>
<organism evidence="3 4">
    <name type="scientific">Bifidobacterium avesanii</name>
    <dbReference type="NCBI Taxonomy" id="1798157"/>
    <lineage>
        <taxon>Bacteria</taxon>
        <taxon>Bacillati</taxon>
        <taxon>Actinomycetota</taxon>
        <taxon>Actinomycetes</taxon>
        <taxon>Bifidobacteriales</taxon>
        <taxon>Bifidobacteriaceae</taxon>
        <taxon>Bifidobacterium</taxon>
    </lineage>
</organism>
<gene>
    <name evidence="3" type="ORF">GFD22_09360</name>
</gene>
<dbReference type="Proteomes" id="UP000469763">
    <property type="component" value="Unassembled WGS sequence"/>
</dbReference>
<feature type="compositionally biased region" description="Low complexity" evidence="1">
    <location>
        <begin position="12"/>
        <end position="24"/>
    </location>
</feature>
<accession>A0A7K3TJH1</accession>
<evidence type="ECO:0000313" key="4">
    <source>
        <dbReference type="Proteomes" id="UP000469763"/>
    </source>
</evidence>
<sequence length="293" mass="31267">MNDHAPERLFETNSNSVANAAATVQPMPAIARADFRPPAQTVPERPGGGEPQPPAARAAYAPQSVPDQATYGEPQPHAAQSASVRVPPTHAAGMPPHASPYGGIPGGGFPPSTGMPGSAPAPVPAPVWLPLPHCTFREAVKRFFTGYVRFDSRSSRREYWYAVLFVLLVGVALFPLRFVIPSLDVLWGGVTTIPLLAIGSRRLHDSGRRATAWAVNVVISTIAAGVLTVSGILSLAIAITFTKGPAASPFDERVFGVVMVIAFAGALVLIAMFIWYLWLMTRPSDPTATRWDR</sequence>
<evidence type="ECO:0000256" key="1">
    <source>
        <dbReference type="SAM" id="MobiDB-lite"/>
    </source>
</evidence>
<comment type="caution">
    <text evidence="3">The sequence shown here is derived from an EMBL/GenBank/DDBJ whole genome shotgun (WGS) entry which is preliminary data.</text>
</comment>
<feature type="transmembrane region" description="Helical" evidence="2">
    <location>
        <begin position="215"/>
        <end position="242"/>
    </location>
</feature>
<keyword evidence="2" id="KW-0472">Membrane</keyword>
<feature type="transmembrane region" description="Helical" evidence="2">
    <location>
        <begin position="159"/>
        <end position="180"/>
    </location>
</feature>
<protein>
    <submittedName>
        <fullName evidence="3">DUF805 domain-containing protein</fullName>
    </submittedName>
</protein>
<evidence type="ECO:0000256" key="2">
    <source>
        <dbReference type="SAM" id="Phobius"/>
    </source>
</evidence>
<name>A0A7K3TJH1_9BIFI</name>
<feature type="compositionally biased region" description="Basic and acidic residues" evidence="1">
    <location>
        <begin position="1"/>
        <end position="10"/>
    </location>
</feature>
<keyword evidence="2" id="KW-0812">Transmembrane</keyword>
<dbReference type="OrthoDB" id="9812349at2"/>
<proteinExistence type="predicted"/>
<feature type="compositionally biased region" description="Low complexity" evidence="1">
    <location>
        <begin position="55"/>
        <end position="66"/>
    </location>
</feature>
<dbReference type="AlphaFoldDB" id="A0A7K3TJH1"/>
<feature type="region of interest" description="Disordered" evidence="1">
    <location>
        <begin position="1"/>
        <end position="117"/>
    </location>
</feature>
<evidence type="ECO:0000313" key="3">
    <source>
        <dbReference type="EMBL" id="NEG79171.1"/>
    </source>
</evidence>
<reference evidence="3 4" key="1">
    <citation type="submission" date="2019-10" db="EMBL/GenBank/DDBJ databases">
        <title>Bifidobacterium from non-human primates.</title>
        <authorList>
            <person name="Modesto M."/>
        </authorList>
    </citation>
    <scope>NUCLEOTIDE SEQUENCE [LARGE SCALE GENOMIC DNA]</scope>
    <source>
        <strain evidence="3 4">TREC</strain>
    </source>
</reference>
<dbReference type="GO" id="GO:0016020">
    <property type="term" value="C:membrane"/>
    <property type="evidence" value="ECO:0007669"/>
    <property type="project" value="InterPro"/>
</dbReference>
<dbReference type="EMBL" id="WHZY01000018">
    <property type="protein sequence ID" value="NEG79171.1"/>
    <property type="molecule type" value="Genomic_DNA"/>
</dbReference>
<feature type="transmembrane region" description="Helical" evidence="2">
    <location>
        <begin position="254"/>
        <end position="278"/>
    </location>
</feature>
<dbReference type="Pfam" id="PF05656">
    <property type="entry name" value="DUF805"/>
    <property type="match status" value="1"/>
</dbReference>
<dbReference type="InterPro" id="IPR008523">
    <property type="entry name" value="DUF805"/>
</dbReference>
<feature type="transmembrane region" description="Helical" evidence="2">
    <location>
        <begin position="186"/>
        <end position="203"/>
    </location>
</feature>